<dbReference type="RefSeq" id="WP_174945693.1">
    <property type="nucleotide sequence ID" value="NZ_CABVQS010000014.1"/>
</dbReference>
<evidence type="ECO:0000256" key="1">
    <source>
        <dbReference type="SAM" id="MobiDB-lite"/>
    </source>
</evidence>
<feature type="compositionally biased region" description="Polar residues" evidence="1">
    <location>
        <begin position="148"/>
        <end position="159"/>
    </location>
</feature>
<protein>
    <submittedName>
        <fullName evidence="2">Uncharacterized protein</fullName>
    </submittedName>
</protein>
<evidence type="ECO:0000313" key="2">
    <source>
        <dbReference type="EMBL" id="VWD26226.1"/>
    </source>
</evidence>
<dbReference type="AlphaFoldDB" id="A0A6P2Z2W0"/>
<proteinExistence type="predicted"/>
<evidence type="ECO:0000313" key="3">
    <source>
        <dbReference type="Proteomes" id="UP000494109"/>
    </source>
</evidence>
<reference evidence="2 3" key="1">
    <citation type="submission" date="2019-09" db="EMBL/GenBank/DDBJ databases">
        <authorList>
            <person name="Depoorter E."/>
        </authorList>
    </citation>
    <scope>NUCLEOTIDE SEQUENCE [LARGE SCALE GENOMIC DNA]</scope>
    <source>
        <strain evidence="2">R-71033</strain>
    </source>
</reference>
<feature type="compositionally biased region" description="Basic and acidic residues" evidence="1">
    <location>
        <begin position="79"/>
        <end position="92"/>
    </location>
</feature>
<gene>
    <name evidence="2" type="ORF">BCO71033_03537</name>
</gene>
<organism evidence="2 3">
    <name type="scientific">Burkholderia contaminans</name>
    <dbReference type="NCBI Taxonomy" id="488447"/>
    <lineage>
        <taxon>Bacteria</taxon>
        <taxon>Pseudomonadati</taxon>
        <taxon>Pseudomonadota</taxon>
        <taxon>Betaproteobacteria</taxon>
        <taxon>Burkholderiales</taxon>
        <taxon>Burkholderiaceae</taxon>
        <taxon>Burkholderia</taxon>
        <taxon>Burkholderia cepacia complex</taxon>
    </lineage>
</organism>
<feature type="region of interest" description="Disordered" evidence="1">
    <location>
        <begin position="26"/>
        <end position="65"/>
    </location>
</feature>
<dbReference type="Proteomes" id="UP000494109">
    <property type="component" value="Unassembled WGS sequence"/>
</dbReference>
<name>A0A6P2Z2W0_9BURK</name>
<dbReference type="EMBL" id="CABVQS010000014">
    <property type="protein sequence ID" value="VWD26226.1"/>
    <property type="molecule type" value="Genomic_DNA"/>
</dbReference>
<accession>A0A6P2Z2W0</accession>
<sequence length="211" mass="21284">MSVNPKTLEECSAWLKKANARDKARFAAQQAAAKPGGATSLTKALAQSRQRAGGAAAADASKQTGTARFVSWVNGVAKAHDDADRAAAERAAQRMQKGPAPSGGPNSAASNPRPAQVDGSGRTTNAPKGGNSGVASPSAPTSHVGPFNGSNSAAANQRPDQVAANGRVSGDLEDPQIGAGRVTPITVASTADGGPAAIFDFFNRRKRKGSN</sequence>
<feature type="region of interest" description="Disordered" evidence="1">
    <location>
        <begin position="79"/>
        <end position="195"/>
    </location>
</feature>